<protein>
    <submittedName>
        <fullName evidence="2">Uncharacterized protein</fullName>
    </submittedName>
</protein>
<keyword evidence="3" id="KW-1185">Reference proteome</keyword>
<feature type="compositionally biased region" description="Pro residues" evidence="1">
    <location>
        <begin position="1"/>
        <end position="15"/>
    </location>
</feature>
<feature type="region of interest" description="Disordered" evidence="1">
    <location>
        <begin position="1"/>
        <end position="35"/>
    </location>
</feature>
<dbReference type="GeneID" id="95499529"/>
<reference evidence="2" key="1">
    <citation type="submission" date="2022-10" db="EMBL/GenBank/DDBJ databases">
        <title>The complete genomes of actinobacterial strains from the NBC collection.</title>
        <authorList>
            <person name="Joergensen T.S."/>
            <person name="Alvarez Arevalo M."/>
            <person name="Sterndorff E.B."/>
            <person name="Faurdal D."/>
            <person name="Vuksanovic O."/>
            <person name="Mourched A.-S."/>
            <person name="Charusanti P."/>
            <person name="Shaw S."/>
            <person name="Blin K."/>
            <person name="Weber T."/>
        </authorList>
    </citation>
    <scope>NUCLEOTIDE SEQUENCE</scope>
    <source>
        <strain evidence="2">NBC_00303</strain>
    </source>
</reference>
<evidence type="ECO:0000313" key="2">
    <source>
        <dbReference type="EMBL" id="WUN81616.1"/>
    </source>
</evidence>
<proteinExistence type="predicted"/>
<evidence type="ECO:0000313" key="3">
    <source>
        <dbReference type="Proteomes" id="UP001432312"/>
    </source>
</evidence>
<accession>A0ABZ1QG10</accession>
<sequence>MSAHPHPPLEGPTPAPAGTSPAEPAPGPDGGGAAKVVAEGVPSSVRPDLHADDGRRPIAWLHINAPGRGVTPSVRSWCQCGRDLFAAGQTRALALIDDHVQHRTLCPLLVPQEGKAA</sequence>
<dbReference type="EMBL" id="CP108036">
    <property type="protein sequence ID" value="WUN81616.1"/>
    <property type="molecule type" value="Genomic_DNA"/>
</dbReference>
<name>A0ABZ1QG10_9ACTN</name>
<dbReference type="RefSeq" id="WP_328740096.1">
    <property type="nucleotide sequence ID" value="NZ_CP108036.1"/>
</dbReference>
<organism evidence="2 3">
    <name type="scientific">Streptomyces erythrochromogenes</name>
    <dbReference type="NCBI Taxonomy" id="285574"/>
    <lineage>
        <taxon>Bacteria</taxon>
        <taxon>Bacillati</taxon>
        <taxon>Actinomycetota</taxon>
        <taxon>Actinomycetes</taxon>
        <taxon>Kitasatosporales</taxon>
        <taxon>Streptomycetaceae</taxon>
        <taxon>Streptomyces</taxon>
    </lineage>
</organism>
<dbReference type="Proteomes" id="UP001432312">
    <property type="component" value="Chromosome"/>
</dbReference>
<evidence type="ECO:0000256" key="1">
    <source>
        <dbReference type="SAM" id="MobiDB-lite"/>
    </source>
</evidence>
<gene>
    <name evidence="2" type="ORF">OHA91_25815</name>
</gene>